<dbReference type="InterPro" id="IPR021109">
    <property type="entry name" value="Peptidase_aspartic_dom_sf"/>
</dbReference>
<evidence type="ECO:0000256" key="5">
    <source>
        <dbReference type="RuleBase" id="RU000454"/>
    </source>
</evidence>
<protein>
    <recommendedName>
        <fullName evidence="8">Peptidase A1 domain-containing protein</fullName>
    </recommendedName>
</protein>
<dbReference type="PANTHER" id="PTHR47966:SF51">
    <property type="entry name" value="BETA-SITE APP-CLEAVING ENZYME, ISOFORM A-RELATED"/>
    <property type="match status" value="1"/>
</dbReference>
<dbReference type="PROSITE" id="PS51767">
    <property type="entry name" value="PEPTIDASE_A1"/>
    <property type="match status" value="1"/>
</dbReference>
<evidence type="ECO:0000256" key="7">
    <source>
        <dbReference type="SAM" id="SignalP"/>
    </source>
</evidence>
<evidence type="ECO:0000313" key="10">
    <source>
        <dbReference type="Proteomes" id="UP001189429"/>
    </source>
</evidence>
<accession>A0ABN9V7U3</accession>
<feature type="chain" id="PRO_5045550503" description="Peptidase A1 domain-containing protein" evidence="7">
    <location>
        <begin position="22"/>
        <end position="618"/>
    </location>
</feature>
<evidence type="ECO:0000256" key="2">
    <source>
        <dbReference type="ARBA" id="ARBA00022670"/>
    </source>
</evidence>
<dbReference type="PROSITE" id="PS00141">
    <property type="entry name" value="ASP_PROTEASE"/>
    <property type="match status" value="1"/>
</dbReference>
<evidence type="ECO:0000256" key="4">
    <source>
        <dbReference type="ARBA" id="ARBA00022801"/>
    </source>
</evidence>
<feature type="compositionally biased region" description="Low complexity" evidence="6">
    <location>
        <begin position="545"/>
        <end position="555"/>
    </location>
</feature>
<feature type="domain" description="Peptidase A1" evidence="8">
    <location>
        <begin position="67"/>
        <end position="376"/>
    </location>
</feature>
<dbReference type="EMBL" id="CAUYUJ010016807">
    <property type="protein sequence ID" value="CAK0869003.1"/>
    <property type="molecule type" value="Genomic_DNA"/>
</dbReference>
<feature type="region of interest" description="Disordered" evidence="6">
    <location>
        <begin position="420"/>
        <end position="488"/>
    </location>
</feature>
<dbReference type="InterPro" id="IPR001969">
    <property type="entry name" value="Aspartic_peptidase_AS"/>
</dbReference>
<dbReference type="InterPro" id="IPR034164">
    <property type="entry name" value="Pepsin-like_dom"/>
</dbReference>
<keyword evidence="3 5" id="KW-0064">Aspartyl protease</keyword>
<feature type="region of interest" description="Disordered" evidence="6">
    <location>
        <begin position="503"/>
        <end position="524"/>
    </location>
</feature>
<comment type="caution">
    <text evidence="9">The sequence shown here is derived from an EMBL/GenBank/DDBJ whole genome shotgun (WGS) entry which is preliminary data.</text>
</comment>
<dbReference type="SUPFAM" id="SSF50630">
    <property type="entry name" value="Acid proteases"/>
    <property type="match status" value="1"/>
</dbReference>
<reference evidence="9" key="1">
    <citation type="submission" date="2023-10" db="EMBL/GenBank/DDBJ databases">
        <authorList>
            <person name="Chen Y."/>
            <person name="Shah S."/>
            <person name="Dougan E. K."/>
            <person name="Thang M."/>
            <person name="Chan C."/>
        </authorList>
    </citation>
    <scope>NUCLEOTIDE SEQUENCE [LARGE SCALE GENOMIC DNA]</scope>
</reference>
<feature type="region of interest" description="Disordered" evidence="6">
    <location>
        <begin position="545"/>
        <end position="566"/>
    </location>
</feature>
<dbReference type="Proteomes" id="UP001189429">
    <property type="component" value="Unassembled WGS sequence"/>
</dbReference>
<evidence type="ECO:0000313" key="9">
    <source>
        <dbReference type="EMBL" id="CAK0869003.1"/>
    </source>
</evidence>
<keyword evidence="7" id="KW-0732">Signal</keyword>
<dbReference type="InterPro" id="IPR001461">
    <property type="entry name" value="Aspartic_peptidase_A1"/>
</dbReference>
<dbReference type="CDD" id="cd05471">
    <property type="entry name" value="pepsin_like"/>
    <property type="match status" value="1"/>
</dbReference>
<evidence type="ECO:0000256" key="6">
    <source>
        <dbReference type="SAM" id="MobiDB-lite"/>
    </source>
</evidence>
<feature type="signal peptide" evidence="7">
    <location>
        <begin position="1"/>
        <end position="21"/>
    </location>
</feature>
<keyword evidence="10" id="KW-1185">Reference proteome</keyword>
<feature type="compositionally biased region" description="Low complexity" evidence="6">
    <location>
        <begin position="422"/>
        <end position="445"/>
    </location>
</feature>
<dbReference type="PRINTS" id="PR00792">
    <property type="entry name" value="PEPSIN"/>
</dbReference>
<comment type="similarity">
    <text evidence="1 5">Belongs to the peptidase A1 family.</text>
</comment>
<keyword evidence="2 5" id="KW-0645">Protease</keyword>
<dbReference type="Pfam" id="PF00026">
    <property type="entry name" value="Asp"/>
    <property type="match status" value="1"/>
</dbReference>
<sequence length="618" mass="64483">MKLRVLGMLAALLGLAGRAAASRWLRSHSGAKMAHQHEALLFARASAHAGSGMLAMEAARVVHKTAYWGSMSLGSPPQHFSVIFDTGSGNLIVPDASCKTAGCAPHKKYSSHASTSSMAVTNEKNEGSSEITFGTGQIAGDFYKDKLCIGESLCIDAKFIAADQMSNEPFQEIPFDGIMGLGFKDLSMGEGFNIVDDLNDKHVVPGPGGGSVFSFYVTDGDDSEVTFGGYRSERLASDIVWAPVRVQSWWQVGIDDITFNNQPKNLCDGGCQVAVDTGTSMLAGPSDLVDKLSTMVGAKDDCSNFDSLPNLGFQIGEVVLNLRPDDYMDRSASGCSISLMGLDVPPPKGPVFIFGDPFLRRFVTIYDRSKPAVGFAVAKRVGESTSGLIAHVGGGSSPKGAAAENANPFAVDLHLSAGDMTGAPAAGDSEGGSSEPASADASAAADVGTLAPVTQPTETSAPTAPASMDTGSTPLPAAAAADGSPSTTFNFVADDPSLALHFDASDGTTTGPSAPDSGVVSTTDNVFAHDDPLKAWMGLDDKVPTTATSAPAASSGAHQEMSAVKREEDAVMEMRRMLRDGFLIQKASREFRHLVSVKLFRSDSPSAALQVNRSRPSH</sequence>
<feature type="compositionally biased region" description="Polar residues" evidence="6">
    <location>
        <begin position="452"/>
        <end position="462"/>
    </location>
</feature>
<gene>
    <name evidence="9" type="ORF">PCOR1329_LOCUS55500</name>
</gene>
<proteinExistence type="inferred from homology"/>
<dbReference type="InterPro" id="IPR033121">
    <property type="entry name" value="PEPTIDASE_A1"/>
</dbReference>
<organism evidence="9 10">
    <name type="scientific">Prorocentrum cordatum</name>
    <dbReference type="NCBI Taxonomy" id="2364126"/>
    <lineage>
        <taxon>Eukaryota</taxon>
        <taxon>Sar</taxon>
        <taxon>Alveolata</taxon>
        <taxon>Dinophyceae</taxon>
        <taxon>Prorocentrales</taxon>
        <taxon>Prorocentraceae</taxon>
        <taxon>Prorocentrum</taxon>
    </lineage>
</organism>
<name>A0ABN9V7U3_9DINO</name>
<evidence type="ECO:0000256" key="3">
    <source>
        <dbReference type="ARBA" id="ARBA00022750"/>
    </source>
</evidence>
<evidence type="ECO:0000256" key="1">
    <source>
        <dbReference type="ARBA" id="ARBA00007447"/>
    </source>
</evidence>
<dbReference type="PANTHER" id="PTHR47966">
    <property type="entry name" value="BETA-SITE APP-CLEAVING ENZYME, ISOFORM A-RELATED"/>
    <property type="match status" value="1"/>
</dbReference>
<keyword evidence="4 5" id="KW-0378">Hydrolase</keyword>
<dbReference type="Gene3D" id="2.40.70.10">
    <property type="entry name" value="Acid Proteases"/>
    <property type="match status" value="2"/>
</dbReference>
<evidence type="ECO:0000259" key="8">
    <source>
        <dbReference type="PROSITE" id="PS51767"/>
    </source>
</evidence>